<evidence type="ECO:0000313" key="2">
    <source>
        <dbReference type="Proteomes" id="UP001445472"/>
    </source>
</evidence>
<comment type="caution">
    <text evidence="1">The sequence shown here is derived from an EMBL/GenBank/DDBJ whole genome shotgun (WGS) entry which is preliminary data.</text>
</comment>
<proteinExistence type="predicted"/>
<evidence type="ECO:0000313" key="1">
    <source>
        <dbReference type="EMBL" id="MER6617470.1"/>
    </source>
</evidence>
<keyword evidence="2" id="KW-1185">Reference proteome</keyword>
<protein>
    <recommendedName>
        <fullName evidence="3">Transposase</fullName>
    </recommendedName>
</protein>
<dbReference type="EMBL" id="JBEPBX010000038">
    <property type="protein sequence ID" value="MER6617470.1"/>
    <property type="molecule type" value="Genomic_DNA"/>
</dbReference>
<name>A0ABV1V353_9ACTN</name>
<dbReference type="Proteomes" id="UP001445472">
    <property type="component" value="Unassembled WGS sequence"/>
</dbReference>
<evidence type="ECO:0008006" key="3">
    <source>
        <dbReference type="Google" id="ProtNLM"/>
    </source>
</evidence>
<accession>A0ABV1V353</accession>
<gene>
    <name evidence="1" type="ORF">ABT276_29830</name>
</gene>
<organism evidence="1 2">
    <name type="scientific">Streptomyces xantholiticus</name>
    <dbReference type="NCBI Taxonomy" id="68285"/>
    <lineage>
        <taxon>Bacteria</taxon>
        <taxon>Bacillati</taxon>
        <taxon>Actinomycetota</taxon>
        <taxon>Actinomycetes</taxon>
        <taxon>Kitasatosporales</taxon>
        <taxon>Streptomycetaceae</taxon>
        <taxon>Streptomyces</taxon>
    </lineage>
</organism>
<sequence length="84" mass="9668">MAEVACCAAELVSEFARVADRFTRAPLRWRMRDYVRGPLGRATRKNGWQLAEGAGHRTPDSVQQRLHSSVWGADFHHDSRYERL</sequence>
<reference evidence="1 2" key="1">
    <citation type="submission" date="2024-06" db="EMBL/GenBank/DDBJ databases">
        <title>The Natural Products Discovery Center: Release of the First 8490 Sequenced Strains for Exploring Actinobacteria Biosynthetic Diversity.</title>
        <authorList>
            <person name="Kalkreuter E."/>
            <person name="Kautsar S.A."/>
            <person name="Yang D."/>
            <person name="Bader C.D."/>
            <person name="Teijaro C.N."/>
            <person name="Fluegel L."/>
            <person name="Davis C.M."/>
            <person name="Simpson J.R."/>
            <person name="Lauterbach L."/>
            <person name="Steele A.D."/>
            <person name="Gui C."/>
            <person name="Meng S."/>
            <person name="Li G."/>
            <person name="Viehrig K."/>
            <person name="Ye F."/>
            <person name="Su P."/>
            <person name="Kiefer A.F."/>
            <person name="Nichols A."/>
            <person name="Cepeda A.J."/>
            <person name="Yan W."/>
            <person name="Fan B."/>
            <person name="Jiang Y."/>
            <person name="Adhikari A."/>
            <person name="Zheng C.-J."/>
            <person name="Schuster L."/>
            <person name="Cowan T.M."/>
            <person name="Smanski M.J."/>
            <person name="Chevrette M.G."/>
            <person name="De Carvalho L.P.S."/>
            <person name="Shen B."/>
        </authorList>
    </citation>
    <scope>NUCLEOTIDE SEQUENCE [LARGE SCALE GENOMIC DNA]</scope>
    <source>
        <strain evidence="1 2">NPDC000837</strain>
    </source>
</reference>